<feature type="transmembrane region" description="Helical" evidence="6">
    <location>
        <begin position="252"/>
        <end position="270"/>
    </location>
</feature>
<keyword evidence="3 6" id="KW-0812">Transmembrane</keyword>
<dbReference type="PANTHER" id="PTHR30106">
    <property type="entry name" value="INNER MEMBRANE PROTEIN YEIH-RELATED"/>
    <property type="match status" value="1"/>
</dbReference>
<name>A0A0P7I242_9EURY</name>
<dbReference type="GO" id="GO:0005886">
    <property type="term" value="C:plasma membrane"/>
    <property type="evidence" value="ECO:0007669"/>
    <property type="project" value="UniProtKB-SubCell"/>
</dbReference>
<dbReference type="Proteomes" id="UP000050535">
    <property type="component" value="Unassembled WGS sequence"/>
</dbReference>
<evidence type="ECO:0000256" key="1">
    <source>
        <dbReference type="ARBA" id="ARBA00004651"/>
    </source>
</evidence>
<dbReference type="InterPro" id="IPR018383">
    <property type="entry name" value="UPF0324_pro"/>
</dbReference>
<reference evidence="8" key="1">
    <citation type="submission" date="2013-11" db="EMBL/GenBank/DDBJ databases">
        <authorList>
            <person name="Hoang H.T."/>
            <person name="Killian M.L."/>
            <person name="Madson D.M."/>
            <person name="Arruda P.H.E."/>
            <person name="Sun D."/>
            <person name="Schwartz K.J."/>
            <person name="Yoon K."/>
        </authorList>
    </citation>
    <scope>NUCLEOTIDE SEQUENCE [LARGE SCALE GENOMIC DNA]</scope>
    <source>
        <strain evidence="8">CDK2</strain>
    </source>
</reference>
<dbReference type="STRING" id="699431.SY89_01624"/>
<accession>A0A0P7I242</accession>
<keyword evidence="8" id="KW-1185">Reference proteome</keyword>
<comment type="caution">
    <text evidence="7">The sequence shown here is derived from an EMBL/GenBank/DDBJ whole genome shotgun (WGS) entry which is preliminary data.</text>
</comment>
<evidence type="ECO:0000313" key="7">
    <source>
        <dbReference type="EMBL" id="KPN30884.1"/>
    </source>
</evidence>
<feature type="transmembrane region" description="Helical" evidence="6">
    <location>
        <begin position="179"/>
        <end position="201"/>
    </location>
</feature>
<organism evidence="7 8">
    <name type="scientific">Halolamina pelagica</name>
    <dbReference type="NCBI Taxonomy" id="699431"/>
    <lineage>
        <taxon>Archaea</taxon>
        <taxon>Methanobacteriati</taxon>
        <taxon>Methanobacteriota</taxon>
        <taxon>Stenosarchaea group</taxon>
        <taxon>Halobacteria</taxon>
        <taxon>Halobacteriales</taxon>
        <taxon>Haloferacaceae</taxon>
    </lineage>
</organism>
<feature type="transmembrane region" description="Helical" evidence="6">
    <location>
        <begin position="282"/>
        <end position="300"/>
    </location>
</feature>
<protein>
    <recommendedName>
        <fullName evidence="9">Sulfate exporter family transporter</fullName>
    </recommendedName>
</protein>
<dbReference type="PANTHER" id="PTHR30106:SF1">
    <property type="entry name" value="UPF0324 MEMBRANE PROTEIN FN0533"/>
    <property type="match status" value="1"/>
</dbReference>
<feature type="transmembrane region" description="Helical" evidence="6">
    <location>
        <begin position="88"/>
        <end position="107"/>
    </location>
</feature>
<feature type="transmembrane region" description="Helical" evidence="6">
    <location>
        <begin position="312"/>
        <end position="332"/>
    </location>
</feature>
<dbReference type="PATRIC" id="fig|699431.3.peg.1663"/>
<keyword evidence="5 6" id="KW-0472">Membrane</keyword>
<keyword evidence="2" id="KW-1003">Cell membrane</keyword>
<gene>
    <name evidence="7" type="ORF">SY89_01624</name>
</gene>
<evidence type="ECO:0000256" key="3">
    <source>
        <dbReference type="ARBA" id="ARBA00022692"/>
    </source>
</evidence>
<dbReference type="Pfam" id="PF03601">
    <property type="entry name" value="Cons_hypoth698"/>
    <property type="match status" value="1"/>
</dbReference>
<evidence type="ECO:0000256" key="2">
    <source>
        <dbReference type="ARBA" id="ARBA00022475"/>
    </source>
</evidence>
<feature type="transmembrane region" description="Helical" evidence="6">
    <location>
        <begin position="119"/>
        <end position="140"/>
    </location>
</feature>
<dbReference type="EMBL" id="LGUC01000001">
    <property type="protein sequence ID" value="KPN30884.1"/>
    <property type="molecule type" value="Genomic_DNA"/>
</dbReference>
<feature type="transmembrane region" description="Helical" evidence="6">
    <location>
        <begin position="213"/>
        <end position="231"/>
    </location>
</feature>
<keyword evidence="4 6" id="KW-1133">Transmembrane helix</keyword>
<dbReference type="AlphaFoldDB" id="A0A0P7I242"/>
<feature type="transmembrane region" description="Helical" evidence="6">
    <location>
        <begin position="146"/>
        <end position="167"/>
    </location>
</feature>
<evidence type="ECO:0000256" key="5">
    <source>
        <dbReference type="ARBA" id="ARBA00023136"/>
    </source>
</evidence>
<evidence type="ECO:0000313" key="8">
    <source>
        <dbReference type="Proteomes" id="UP000050535"/>
    </source>
</evidence>
<comment type="subcellular location">
    <subcellularLocation>
        <location evidence="1">Cell membrane</location>
        <topology evidence="1">Multi-pass membrane protein</topology>
    </subcellularLocation>
</comment>
<dbReference type="RefSeq" id="WP_054583693.1">
    <property type="nucleotide sequence ID" value="NZ_LGUC01000001.1"/>
</dbReference>
<sequence length="333" mass="33517">MVTVSRPLLPGLALLLGLGLVARLLGAVFPLNHLVVAILLGAAVGNTAGIPGLARAGVGTHKLWLKTGIVVTGASVALDRVVAAGPRVLLLVGGIVAATILLVEALARVAFRIEGETASLLAAGSGICGVSAVVAVAESIDADETAVAYAATTILLFDALTLVAYPAVAAGIGLPDRVFGVWAGLTMFSTGPVAAAGFAVSKTAGEWAVLVKLTRNAAIGVVAVAYAAIYARHRGGGPNADRGTLAQLWTPFPKFVVGFVAVVAVANLGLLDAGNIDSLANAADWLFLVAFAGLGLEIRVAELRETGFRPVLVVLVALLTVATAGLAVVQTVF</sequence>
<dbReference type="OrthoDB" id="26684at2157"/>
<proteinExistence type="predicted"/>
<evidence type="ECO:0008006" key="9">
    <source>
        <dbReference type="Google" id="ProtNLM"/>
    </source>
</evidence>
<evidence type="ECO:0000256" key="6">
    <source>
        <dbReference type="SAM" id="Phobius"/>
    </source>
</evidence>
<feature type="transmembrane region" description="Helical" evidence="6">
    <location>
        <begin position="36"/>
        <end position="56"/>
    </location>
</feature>
<evidence type="ECO:0000256" key="4">
    <source>
        <dbReference type="ARBA" id="ARBA00022989"/>
    </source>
</evidence>